<proteinExistence type="predicted"/>
<dbReference type="InterPro" id="IPR008967">
    <property type="entry name" value="p53-like_TF_DNA-bd_sf"/>
</dbReference>
<accession>A0A6J2TGB4</accession>
<dbReference type="GO" id="GO:0006357">
    <property type="term" value="P:regulation of transcription by RNA polymerase II"/>
    <property type="evidence" value="ECO:0007669"/>
    <property type="project" value="UniProtKB-ARBA"/>
</dbReference>
<dbReference type="Gene3D" id="1.25.40.20">
    <property type="entry name" value="Ankyrin repeat-containing domain"/>
    <property type="match status" value="1"/>
</dbReference>
<dbReference type="AlphaFoldDB" id="A0A6J2TGB4"/>
<dbReference type="Gene3D" id="2.60.40.340">
    <property type="entry name" value="Rel homology domain (RHD), DNA-binding domain"/>
    <property type="match status" value="1"/>
</dbReference>
<dbReference type="RefSeq" id="XP_030374480.1">
    <property type="nucleotide sequence ID" value="XM_030518620.1"/>
</dbReference>
<dbReference type="InterPro" id="IPR037059">
    <property type="entry name" value="RHD_DNA_bind_dom_sf"/>
</dbReference>
<evidence type="ECO:0000313" key="2">
    <source>
        <dbReference type="Proteomes" id="UP000504634"/>
    </source>
</evidence>
<reference evidence="3" key="1">
    <citation type="submission" date="2025-08" db="UniProtKB">
        <authorList>
            <consortium name="RefSeq"/>
        </authorList>
    </citation>
    <scope>IDENTIFICATION</scope>
    <source>
        <strain evidence="3">11010-0011.00</strain>
        <tissue evidence="3">Whole body</tissue>
    </source>
</reference>
<name>A0A6J2TGB4_DROLE</name>
<dbReference type="GO" id="GO:0003700">
    <property type="term" value="F:DNA-binding transcription factor activity"/>
    <property type="evidence" value="ECO:0007669"/>
    <property type="project" value="InterPro"/>
</dbReference>
<evidence type="ECO:0000256" key="1">
    <source>
        <dbReference type="SAM" id="MobiDB-lite"/>
    </source>
</evidence>
<dbReference type="SUPFAM" id="SSF49417">
    <property type="entry name" value="p53-like transcription factors"/>
    <property type="match status" value="1"/>
</dbReference>
<keyword evidence="2" id="KW-1185">Reference proteome</keyword>
<dbReference type="GO" id="GO:0003677">
    <property type="term" value="F:DNA binding"/>
    <property type="evidence" value="ECO:0007669"/>
    <property type="project" value="InterPro"/>
</dbReference>
<organism evidence="2 3">
    <name type="scientific">Drosophila lebanonensis</name>
    <name type="common">Fruit fly</name>
    <name type="synonym">Scaptodrosophila lebanonensis</name>
    <dbReference type="NCBI Taxonomy" id="7225"/>
    <lineage>
        <taxon>Eukaryota</taxon>
        <taxon>Metazoa</taxon>
        <taxon>Ecdysozoa</taxon>
        <taxon>Arthropoda</taxon>
        <taxon>Hexapoda</taxon>
        <taxon>Insecta</taxon>
        <taxon>Pterygota</taxon>
        <taxon>Neoptera</taxon>
        <taxon>Endopterygota</taxon>
        <taxon>Diptera</taxon>
        <taxon>Brachycera</taxon>
        <taxon>Muscomorpha</taxon>
        <taxon>Ephydroidea</taxon>
        <taxon>Drosophilidae</taxon>
        <taxon>Scaptodrosophila</taxon>
    </lineage>
</organism>
<evidence type="ECO:0000313" key="3">
    <source>
        <dbReference type="RefSeq" id="XP_030374480.1"/>
    </source>
</evidence>
<feature type="region of interest" description="Disordered" evidence="1">
    <location>
        <begin position="376"/>
        <end position="412"/>
    </location>
</feature>
<feature type="region of interest" description="Disordered" evidence="1">
    <location>
        <begin position="310"/>
        <end position="340"/>
    </location>
</feature>
<sequence length="707" mass="81536">MAPALSKFTVQPKNRHNFRYSKEGLRGPLNGEREYSWPTVEVTFGKDVSKPKRMQIIWQLVKPYSQSPTYLVSTNALQPVENKDNKRKRTRAEIAINLKPIIEEIDTDVTKSEYKFQLINYCIVKTKKDDIPKLLDQMKNFLTDNMVMLPTKELATEEYSKVETVYLAFTALNMDTIPYQKISKTLFSNGILNTNAKLQLNKCCNTWIAIDGNMHIDLLLSDTLRDYQIRIRELHGNWESALIEPIKESKLKSRHGVLTYEAPKYDGTSTKDYVNCELELYDGNVKADSKTIKYVRLPLKNKDNTVIDMESNSDDKEGSEPIEIPISPADSQSDHSDAECTAVKRKKLTKKIKQTADIALQPMSLIEDPISSGLSIPVGVPEANTDEEEPNGESGHESDGSEPYPAENIYNPESNNSSLLPLDFKDIIRELHNGLKLIGKHLRRKTDSITTTKMIWMNDVMKISNVYTHWIGKKCTTIFHEAITLGQYLQFKEAFNCDQISKEYIKYLTQLERHTFLHHAVREECIDLLNMLDTHLPIGELALALQTYNAEGFPPFNLAIQECRKNSFLWLMKLCEKKNFDISGFKTRTLGYTPFHLAVKSKECDFFTKHILERYPHAEHWTSLNDMTAYDEYIPRSPQSPSGYDSCPMDGLLRYEQHYPPQPSWMAPQRFSLQMSLQRQPAFGGFQRQYARSHMYPEVIMQNYYIF</sequence>
<dbReference type="GeneID" id="115624043"/>
<dbReference type="SUPFAM" id="SSF48403">
    <property type="entry name" value="Ankyrin repeat"/>
    <property type="match status" value="1"/>
</dbReference>
<dbReference type="Proteomes" id="UP000504634">
    <property type="component" value="Unplaced"/>
</dbReference>
<dbReference type="InterPro" id="IPR036770">
    <property type="entry name" value="Ankyrin_rpt-contain_sf"/>
</dbReference>
<gene>
    <name evidence="3" type="primary">LOC115624043</name>
</gene>
<protein>
    <submittedName>
        <fullName evidence="3">Uncharacterized protein LOC115624043</fullName>
    </submittedName>
</protein>